<dbReference type="Proteomes" id="UP000320773">
    <property type="component" value="Unassembled WGS sequence"/>
</dbReference>
<comment type="caution">
    <text evidence="1">The sequence shown here is derived from an EMBL/GenBank/DDBJ whole genome shotgun (WGS) entry which is preliminary data.</text>
</comment>
<evidence type="ECO:0000313" key="2">
    <source>
        <dbReference type="Proteomes" id="UP000320773"/>
    </source>
</evidence>
<organism evidence="1 2">
    <name type="scientific">Flavobacterium branchiophilum</name>
    <dbReference type="NCBI Taxonomy" id="55197"/>
    <lineage>
        <taxon>Bacteria</taxon>
        <taxon>Pseudomonadati</taxon>
        <taxon>Bacteroidota</taxon>
        <taxon>Flavobacteriia</taxon>
        <taxon>Flavobacteriales</taxon>
        <taxon>Flavobacteriaceae</taxon>
        <taxon>Flavobacterium</taxon>
    </lineage>
</organism>
<protein>
    <submittedName>
        <fullName evidence="1">Uncharacterized protein</fullName>
    </submittedName>
</protein>
<gene>
    <name evidence="1" type="ORF">BC670_0646</name>
</gene>
<sequence>MQKTIKITEEKLTEIIEAIQKVKHLMKEAEVSEINNSKASNSEKLFHNLRYYNKNTANSSSGYRKEEGSDSEKRIQQKLECLRLATQKNDGDVLNQAKENFAWLIAED</sequence>
<accession>A0A543G1A6</accession>
<dbReference type="EMBL" id="VFPJ01000001">
    <property type="protein sequence ID" value="TQM39814.1"/>
    <property type="molecule type" value="Genomic_DNA"/>
</dbReference>
<name>A0A543G1A6_9FLAO</name>
<evidence type="ECO:0000313" key="1">
    <source>
        <dbReference type="EMBL" id="TQM39814.1"/>
    </source>
</evidence>
<proteinExistence type="predicted"/>
<dbReference type="RefSeq" id="WP_089080499.1">
    <property type="nucleotide sequence ID" value="NZ_VFPJ01000001.1"/>
</dbReference>
<dbReference type="AlphaFoldDB" id="A0A543G1A6"/>
<reference evidence="1 2" key="1">
    <citation type="submission" date="2019-06" db="EMBL/GenBank/DDBJ databases">
        <title>Genomic Encyclopedia of Archaeal and Bacterial Type Strains, Phase II (KMG-II): from individual species to whole genera.</title>
        <authorList>
            <person name="Goeker M."/>
        </authorList>
    </citation>
    <scope>NUCLEOTIDE SEQUENCE [LARGE SCALE GENOMIC DNA]</scope>
    <source>
        <strain evidence="1 2">DSM 24789</strain>
    </source>
</reference>